<sequence length="136" mass="14268">MSESGGARSLVFETRVSAVAEMIPPLRNVAADLAMRKDFDLDGIEDIRMAVGEACALLVPVSADGYVSCAFSIADSSLAATVSARSTAEPWAGEDDSLSWQLLTVLASSAQRTVVAEGDGHRARLELVLDRAQGQG</sequence>
<comment type="caution">
    <text evidence="1">The sequence shown here is derived from an EMBL/GenBank/DDBJ whole genome shotgun (WGS) entry which is preliminary data.</text>
</comment>
<keyword evidence="2" id="KW-1185">Reference proteome</keyword>
<protein>
    <submittedName>
        <fullName evidence="1">Anti-sigma factor</fullName>
    </submittedName>
</protein>
<dbReference type="EMBL" id="JBGEHV010000033">
    <property type="protein sequence ID" value="MEY8041219.1"/>
    <property type="molecule type" value="Genomic_DNA"/>
</dbReference>
<evidence type="ECO:0000313" key="1">
    <source>
        <dbReference type="EMBL" id="MEY8041219.1"/>
    </source>
</evidence>
<dbReference type="RefSeq" id="WP_345366915.1">
    <property type="nucleotide sequence ID" value="NZ_BAABII010000017.1"/>
</dbReference>
<accession>A0ABV4CKF4</accession>
<proteinExistence type="predicted"/>
<reference evidence="1 2" key="1">
    <citation type="submission" date="2024-08" db="EMBL/GenBank/DDBJ databases">
        <title>Genome mining of Saccharopolyspora cebuensis PGLac3 from Nigerian medicinal plant.</title>
        <authorList>
            <person name="Ezeobiora C.E."/>
            <person name="Igbokwe N.H."/>
            <person name="Amin D.H."/>
            <person name="Mendie U.E."/>
        </authorList>
    </citation>
    <scope>NUCLEOTIDE SEQUENCE [LARGE SCALE GENOMIC DNA]</scope>
    <source>
        <strain evidence="1 2">PGLac3</strain>
    </source>
</reference>
<dbReference type="Proteomes" id="UP001564626">
    <property type="component" value="Unassembled WGS sequence"/>
</dbReference>
<evidence type="ECO:0000313" key="2">
    <source>
        <dbReference type="Proteomes" id="UP001564626"/>
    </source>
</evidence>
<gene>
    <name evidence="1" type="ORF">AB8O55_17590</name>
</gene>
<name>A0ABV4CKF4_9PSEU</name>
<organism evidence="1 2">
    <name type="scientific">Saccharopolyspora cebuensis</name>
    <dbReference type="NCBI Taxonomy" id="418759"/>
    <lineage>
        <taxon>Bacteria</taxon>
        <taxon>Bacillati</taxon>
        <taxon>Actinomycetota</taxon>
        <taxon>Actinomycetes</taxon>
        <taxon>Pseudonocardiales</taxon>
        <taxon>Pseudonocardiaceae</taxon>
        <taxon>Saccharopolyspora</taxon>
    </lineage>
</organism>